<sequence>MSATNSRIAPALPEFPFSLASVAPAAQLCTLPSRSKFVTTVVSDRTSSPVDAIESSHSSDQEDAFLDAQQELVSEFASTRTTPYLSPSASIVVEVSHADDIPSKTIPSLARSIKKATSFAKVLSLLSSRNVLYKALPAIDAANVVVPSLTPQTERSTLRRVKRMANKFAAPFRSIKYCTNAGCVAMGLCNDFSSGNSSPRFSCSSGGEYSPEFIRSTLENNMLLNHLAHTVVLWHVVDTSINCPAAT</sequence>
<name>A0A8T2Q1B6_CERRI</name>
<accession>A0A8T2Q1B6</accession>
<protein>
    <submittedName>
        <fullName evidence="1">Uncharacterized protein</fullName>
    </submittedName>
</protein>
<proteinExistence type="predicted"/>
<dbReference type="Proteomes" id="UP000825935">
    <property type="component" value="Chromosome 39"/>
</dbReference>
<dbReference type="EMBL" id="CM035444">
    <property type="protein sequence ID" value="KAH7277383.1"/>
    <property type="molecule type" value="Genomic_DNA"/>
</dbReference>
<comment type="caution">
    <text evidence="1">The sequence shown here is derived from an EMBL/GenBank/DDBJ whole genome shotgun (WGS) entry which is preliminary data.</text>
</comment>
<reference evidence="1" key="1">
    <citation type="submission" date="2021-08" db="EMBL/GenBank/DDBJ databases">
        <title>WGS assembly of Ceratopteris richardii.</title>
        <authorList>
            <person name="Marchant D.B."/>
            <person name="Chen G."/>
            <person name="Jenkins J."/>
            <person name="Shu S."/>
            <person name="Leebens-Mack J."/>
            <person name="Grimwood J."/>
            <person name="Schmutz J."/>
            <person name="Soltis P."/>
            <person name="Soltis D."/>
            <person name="Chen Z.-H."/>
        </authorList>
    </citation>
    <scope>NUCLEOTIDE SEQUENCE</scope>
    <source>
        <strain evidence="1">Whitten #5841</strain>
        <tissue evidence="1">Leaf</tissue>
    </source>
</reference>
<keyword evidence="2" id="KW-1185">Reference proteome</keyword>
<organism evidence="1 2">
    <name type="scientific">Ceratopteris richardii</name>
    <name type="common">Triangle waterfern</name>
    <dbReference type="NCBI Taxonomy" id="49495"/>
    <lineage>
        <taxon>Eukaryota</taxon>
        <taxon>Viridiplantae</taxon>
        <taxon>Streptophyta</taxon>
        <taxon>Embryophyta</taxon>
        <taxon>Tracheophyta</taxon>
        <taxon>Polypodiopsida</taxon>
        <taxon>Polypodiidae</taxon>
        <taxon>Polypodiales</taxon>
        <taxon>Pteridineae</taxon>
        <taxon>Pteridaceae</taxon>
        <taxon>Parkerioideae</taxon>
        <taxon>Ceratopteris</taxon>
    </lineage>
</organism>
<dbReference type="AlphaFoldDB" id="A0A8T2Q1B6"/>
<evidence type="ECO:0000313" key="2">
    <source>
        <dbReference type="Proteomes" id="UP000825935"/>
    </source>
</evidence>
<gene>
    <name evidence="1" type="ORF">KP509_39G048400</name>
</gene>
<evidence type="ECO:0000313" key="1">
    <source>
        <dbReference type="EMBL" id="KAH7277383.1"/>
    </source>
</evidence>